<evidence type="ECO:0000313" key="9">
    <source>
        <dbReference type="Proteomes" id="UP000611762"/>
    </source>
</evidence>
<proteinExistence type="predicted"/>
<dbReference type="EMBL" id="JACRSU010000004">
    <property type="protein sequence ID" value="MBC8541481.1"/>
    <property type="molecule type" value="Genomic_DNA"/>
</dbReference>
<dbReference type="InterPro" id="IPR027417">
    <property type="entry name" value="P-loop_NTPase"/>
</dbReference>
<accession>A0A926DP80</accession>
<dbReference type="AlphaFoldDB" id="A0A926DP80"/>
<keyword evidence="2" id="KW-0813">Transport</keyword>
<dbReference type="Pfam" id="PF00005">
    <property type="entry name" value="ABC_tran"/>
    <property type="match status" value="1"/>
</dbReference>
<keyword evidence="5 8" id="KW-0067">ATP-binding</keyword>
<dbReference type="GO" id="GO:0016887">
    <property type="term" value="F:ATP hydrolysis activity"/>
    <property type="evidence" value="ECO:0007669"/>
    <property type="project" value="InterPro"/>
</dbReference>
<evidence type="ECO:0000256" key="5">
    <source>
        <dbReference type="ARBA" id="ARBA00022840"/>
    </source>
</evidence>
<evidence type="ECO:0000256" key="6">
    <source>
        <dbReference type="ARBA" id="ARBA00023136"/>
    </source>
</evidence>
<evidence type="ECO:0000256" key="3">
    <source>
        <dbReference type="ARBA" id="ARBA00022475"/>
    </source>
</evidence>
<sequence>MLVLNNIKKIFFKGTVNEKVALENLNLNVAPGDFVTILGSNGAGKSTMFNAILGAYPVEEGNIFLDGEDITFKKDYKRALDIGCIYQDPMRGTSPHMTIEENLSLAYTRKAKRSFFAVNKHDSAYFKELLATLDLGLENRMKTQIGLLSGGQRQAVSLLMSTIAGPKLLLLDEHTAALDPATAKKVLKITTEIVTKNKITTMMITHDMNYALSCGNRTIMMDEGQIILDIKGEERASMTPEGLVELFSAERKKQLTNDRMMFSMQ</sequence>
<dbReference type="InterPro" id="IPR003593">
    <property type="entry name" value="AAA+_ATPase"/>
</dbReference>
<dbReference type="PANTHER" id="PTHR42788">
    <property type="entry name" value="TAURINE IMPORT ATP-BINDING PROTEIN-RELATED"/>
    <property type="match status" value="1"/>
</dbReference>
<dbReference type="PROSITE" id="PS50893">
    <property type="entry name" value="ABC_TRANSPORTER_2"/>
    <property type="match status" value="1"/>
</dbReference>
<reference evidence="8" key="1">
    <citation type="submission" date="2020-08" db="EMBL/GenBank/DDBJ databases">
        <title>Genome public.</title>
        <authorList>
            <person name="Liu C."/>
            <person name="Sun Q."/>
        </authorList>
    </citation>
    <scope>NUCLEOTIDE SEQUENCE</scope>
    <source>
        <strain evidence="8">H8</strain>
    </source>
</reference>
<dbReference type="GO" id="GO:0005524">
    <property type="term" value="F:ATP binding"/>
    <property type="evidence" value="ECO:0007669"/>
    <property type="project" value="UniProtKB-KW"/>
</dbReference>
<comment type="subcellular location">
    <subcellularLocation>
        <location evidence="1">Cell membrane</location>
        <topology evidence="1">Peripheral membrane protein</topology>
    </subcellularLocation>
</comment>
<dbReference type="SMART" id="SM00382">
    <property type="entry name" value="AAA"/>
    <property type="match status" value="1"/>
</dbReference>
<dbReference type="PROSITE" id="PS00211">
    <property type="entry name" value="ABC_TRANSPORTER_1"/>
    <property type="match status" value="1"/>
</dbReference>
<dbReference type="InterPro" id="IPR017871">
    <property type="entry name" value="ABC_transporter-like_CS"/>
</dbReference>
<keyword evidence="4" id="KW-0547">Nucleotide-binding</keyword>
<dbReference type="SUPFAM" id="SSF52540">
    <property type="entry name" value="P-loop containing nucleoside triphosphate hydrolases"/>
    <property type="match status" value="1"/>
</dbReference>
<keyword evidence="6" id="KW-0472">Membrane</keyword>
<keyword evidence="9" id="KW-1185">Reference proteome</keyword>
<dbReference type="PANTHER" id="PTHR42788:SF7">
    <property type="entry name" value="NITRATE ABC TRANSPORTER ATP-BINDING PROTEIN"/>
    <property type="match status" value="1"/>
</dbReference>
<evidence type="ECO:0000256" key="4">
    <source>
        <dbReference type="ARBA" id="ARBA00022741"/>
    </source>
</evidence>
<dbReference type="Proteomes" id="UP000611762">
    <property type="component" value="Unassembled WGS sequence"/>
</dbReference>
<gene>
    <name evidence="8" type="ORF">H8698_10885</name>
</gene>
<dbReference type="InterPro" id="IPR003439">
    <property type="entry name" value="ABC_transporter-like_ATP-bd"/>
</dbReference>
<dbReference type="RefSeq" id="WP_177680194.1">
    <property type="nucleotide sequence ID" value="NZ_JACRSU010000004.1"/>
</dbReference>
<evidence type="ECO:0000256" key="1">
    <source>
        <dbReference type="ARBA" id="ARBA00004202"/>
    </source>
</evidence>
<evidence type="ECO:0000313" key="8">
    <source>
        <dbReference type="EMBL" id="MBC8541481.1"/>
    </source>
</evidence>
<protein>
    <submittedName>
        <fullName evidence="8">ATP-binding cassette domain-containing protein</fullName>
    </submittedName>
</protein>
<dbReference type="Gene3D" id="3.40.50.300">
    <property type="entry name" value="P-loop containing nucleotide triphosphate hydrolases"/>
    <property type="match status" value="1"/>
</dbReference>
<organism evidence="8 9">
    <name type="scientific">Congzhengia minquanensis</name>
    <dbReference type="NCBI Taxonomy" id="2763657"/>
    <lineage>
        <taxon>Bacteria</taxon>
        <taxon>Bacillati</taxon>
        <taxon>Bacillota</taxon>
        <taxon>Clostridia</taxon>
        <taxon>Eubacteriales</taxon>
        <taxon>Oscillospiraceae</taxon>
        <taxon>Congzhengia</taxon>
    </lineage>
</organism>
<feature type="domain" description="ABC transporter" evidence="7">
    <location>
        <begin position="2"/>
        <end position="248"/>
    </location>
</feature>
<comment type="caution">
    <text evidence="8">The sequence shown here is derived from an EMBL/GenBank/DDBJ whole genome shotgun (WGS) entry which is preliminary data.</text>
</comment>
<keyword evidence="3" id="KW-1003">Cell membrane</keyword>
<dbReference type="GO" id="GO:0005886">
    <property type="term" value="C:plasma membrane"/>
    <property type="evidence" value="ECO:0007669"/>
    <property type="project" value="UniProtKB-SubCell"/>
</dbReference>
<dbReference type="InterPro" id="IPR050166">
    <property type="entry name" value="ABC_transporter_ATP-bind"/>
</dbReference>
<evidence type="ECO:0000256" key="2">
    <source>
        <dbReference type="ARBA" id="ARBA00022448"/>
    </source>
</evidence>
<name>A0A926DP80_9FIRM</name>
<evidence type="ECO:0000259" key="7">
    <source>
        <dbReference type="PROSITE" id="PS50893"/>
    </source>
</evidence>